<organism evidence="7 8">
    <name type="scientific">Candidatus Mcinerneyibacterium aminivorans</name>
    <dbReference type="NCBI Taxonomy" id="2703815"/>
    <lineage>
        <taxon>Bacteria</taxon>
        <taxon>Candidatus Macinerneyibacteriota</taxon>
        <taxon>Candidatus Mcinerneyibacteria</taxon>
        <taxon>Candidatus Mcinerneyibacteriales</taxon>
        <taxon>Candidatus Mcinerneyibacteriaceae</taxon>
        <taxon>Candidatus Mcinerneyibacterium</taxon>
    </lineage>
</organism>
<gene>
    <name evidence="7" type="ORF">FXF47_01955</name>
</gene>
<evidence type="ECO:0000313" key="8">
    <source>
        <dbReference type="Proteomes" id="UP000324143"/>
    </source>
</evidence>
<dbReference type="EMBL" id="VSIX01000026">
    <property type="protein sequence ID" value="TYB31858.1"/>
    <property type="molecule type" value="Genomic_DNA"/>
</dbReference>
<dbReference type="InterPro" id="IPR028348">
    <property type="entry name" value="FAD-binding_protein"/>
</dbReference>
<evidence type="ECO:0000259" key="4">
    <source>
        <dbReference type="Pfam" id="PF01134"/>
    </source>
</evidence>
<evidence type="ECO:0000259" key="6">
    <source>
        <dbReference type="Pfam" id="PF21688"/>
    </source>
</evidence>
<dbReference type="PANTHER" id="PTHR43106">
    <property type="entry name" value="DEHYDROGENASE-RELATED"/>
    <property type="match status" value="1"/>
</dbReference>
<accession>A0A5D0MKW4</accession>
<comment type="cofactor">
    <cofactor evidence="1">
        <name>FAD</name>
        <dbReference type="ChEBI" id="CHEBI:57692"/>
    </cofactor>
</comment>
<dbReference type="InterPro" id="IPR038732">
    <property type="entry name" value="HpyO/CreE_NAD-binding"/>
</dbReference>
<keyword evidence="3" id="KW-0274">FAD</keyword>
<reference evidence="7" key="1">
    <citation type="submission" date="2019-08" db="EMBL/GenBank/DDBJ databases">
        <title>Genomic characterization of a novel candidate phylum (ARYD3) from a high temperature, high salinity tertiary oil reservoir in north central Oklahoma, USA.</title>
        <authorList>
            <person name="Youssef N.H."/>
            <person name="Yadav A."/>
            <person name="Elshahed M.S."/>
        </authorList>
    </citation>
    <scope>NUCLEOTIDE SEQUENCE [LARGE SCALE GENOMIC DNA]</scope>
    <source>
        <strain evidence="7">ARYD3</strain>
    </source>
</reference>
<dbReference type="InterPro" id="IPR049516">
    <property type="entry name" value="FAD-depend_C"/>
</dbReference>
<protein>
    <submittedName>
        <fullName evidence="7">FAD-dependent oxidoreductase</fullName>
    </submittedName>
</protein>
<dbReference type="Pfam" id="PF21688">
    <property type="entry name" value="FAD-depend_C"/>
    <property type="match status" value="1"/>
</dbReference>
<keyword evidence="8" id="KW-1185">Reference proteome</keyword>
<proteinExistence type="predicted"/>
<dbReference type="PIRSF" id="PIRSF038984">
    <property type="entry name" value="FAD_binding_protein"/>
    <property type="match status" value="1"/>
</dbReference>
<evidence type="ECO:0000259" key="5">
    <source>
        <dbReference type="Pfam" id="PF13454"/>
    </source>
</evidence>
<dbReference type="InterPro" id="IPR040131">
    <property type="entry name" value="MnmG_N"/>
</dbReference>
<dbReference type="Pfam" id="PF01134">
    <property type="entry name" value="GIDA"/>
    <property type="match status" value="1"/>
</dbReference>
<feature type="domain" description="FAD-dependent urate hydroxylase HpyO/Asp monooxygenase CreE-like FAD/NAD(P)-binding" evidence="5">
    <location>
        <begin position="7"/>
        <end position="49"/>
    </location>
</feature>
<keyword evidence="2" id="KW-0285">Flavoprotein</keyword>
<sequence>MEKKDIVIIGAGPAGIFTALELLNSDKNFNIHLFEKGKRIGDRHCPKRRTGNCANCEPCNITTGFSGAGAYSDGKLSLSPFVGGLDNFVQIKKLKNLIDYTYNQYYSFFGAKSKTYGIDNQEEIKNLKKKAIKANLKLIDYPLKHLGTDRAKNVYKNIQNYLLENKINIHFQTKVTDLILENKKIKGVITEKNKKYKCNAAVITVGREGSEWLKKITKQKNISTKVNPVDIGIRLEVRNEVMEKINKILYEGKLIYYTETYDDKVRTFCQNPSGFVSTEYYENRLATVNGHSYKEKKSENTNLALLVSHNFDHPFNQPIEYGKKVAEMGNMLADGKILMQRFGDFIRGRRSTKKRIKRGNIFPTLEDAEPGDLGHAIPYRTMLDLKETIFALDKLIPGIAGDETLLYGIEVKFYSNRIHVNNQFETNIKNLYAGGDGAGLTRGLMHASVNGVLIAQAIKQNLN</sequence>
<feature type="domain" description="MnmG N-terminal" evidence="4">
    <location>
        <begin position="152"/>
        <end position="213"/>
    </location>
</feature>
<evidence type="ECO:0000256" key="3">
    <source>
        <dbReference type="ARBA" id="ARBA00022827"/>
    </source>
</evidence>
<dbReference type="PANTHER" id="PTHR43106:SF1">
    <property type="entry name" value="DEHYDROGENASE-RELATED"/>
    <property type="match status" value="1"/>
</dbReference>
<feature type="domain" description="FAD-dependent protein C-terminal" evidence="6">
    <location>
        <begin position="258"/>
        <end position="411"/>
    </location>
</feature>
<dbReference type="InterPro" id="IPR036188">
    <property type="entry name" value="FAD/NAD-bd_sf"/>
</dbReference>
<dbReference type="Proteomes" id="UP000324143">
    <property type="component" value="Unassembled WGS sequence"/>
</dbReference>
<evidence type="ECO:0000256" key="1">
    <source>
        <dbReference type="ARBA" id="ARBA00001974"/>
    </source>
</evidence>
<dbReference type="AlphaFoldDB" id="A0A5D0MKW4"/>
<name>A0A5D0MKW4_9BACT</name>
<dbReference type="Pfam" id="PF13454">
    <property type="entry name" value="NAD_binding_9"/>
    <property type="match status" value="1"/>
</dbReference>
<dbReference type="Gene3D" id="3.50.50.60">
    <property type="entry name" value="FAD/NAD(P)-binding domain"/>
    <property type="match status" value="2"/>
</dbReference>
<evidence type="ECO:0000313" key="7">
    <source>
        <dbReference type="EMBL" id="TYB31858.1"/>
    </source>
</evidence>
<comment type="caution">
    <text evidence="7">The sequence shown here is derived from an EMBL/GenBank/DDBJ whole genome shotgun (WGS) entry which is preliminary data.</text>
</comment>
<dbReference type="PRINTS" id="PR00368">
    <property type="entry name" value="FADPNR"/>
</dbReference>
<dbReference type="SUPFAM" id="SSF51905">
    <property type="entry name" value="FAD/NAD(P)-binding domain"/>
    <property type="match status" value="1"/>
</dbReference>
<evidence type="ECO:0000256" key="2">
    <source>
        <dbReference type="ARBA" id="ARBA00022630"/>
    </source>
</evidence>